<dbReference type="AlphaFoldDB" id="A0A6M3KU24"/>
<dbReference type="EMBL" id="MT142164">
    <property type="protein sequence ID" value="QJA75438.1"/>
    <property type="molecule type" value="Genomic_DNA"/>
</dbReference>
<gene>
    <name evidence="1" type="ORF">MM415A01780_0004</name>
    <name evidence="2" type="ORF">MM415B02281_0005</name>
</gene>
<name>A0A6M3KU24_9ZZZZ</name>
<protein>
    <submittedName>
        <fullName evidence="2">Uncharacterized protein</fullName>
    </submittedName>
</protein>
<sequence>MKPPIPRHARIVNNNILLPGSPGWSLPTVNWDDGDLVCSRCGERLQKSDANWEYRYLMWLHFCEGRPEGGFVAVKRKLFEMQGAKAFGPTGR</sequence>
<evidence type="ECO:0000313" key="1">
    <source>
        <dbReference type="EMBL" id="QJA75438.1"/>
    </source>
</evidence>
<dbReference type="EMBL" id="MT142553">
    <property type="protein sequence ID" value="QJA85081.1"/>
    <property type="molecule type" value="Genomic_DNA"/>
</dbReference>
<evidence type="ECO:0000313" key="2">
    <source>
        <dbReference type="EMBL" id="QJA85081.1"/>
    </source>
</evidence>
<accession>A0A6M3KU24</accession>
<organism evidence="2">
    <name type="scientific">viral metagenome</name>
    <dbReference type="NCBI Taxonomy" id="1070528"/>
    <lineage>
        <taxon>unclassified sequences</taxon>
        <taxon>metagenomes</taxon>
        <taxon>organismal metagenomes</taxon>
    </lineage>
</organism>
<reference evidence="2" key="1">
    <citation type="submission" date="2020-03" db="EMBL/GenBank/DDBJ databases">
        <title>The deep terrestrial virosphere.</title>
        <authorList>
            <person name="Holmfeldt K."/>
            <person name="Nilsson E."/>
            <person name="Simone D."/>
            <person name="Lopez-Fernandez M."/>
            <person name="Wu X."/>
            <person name="de Brujin I."/>
            <person name="Lundin D."/>
            <person name="Andersson A."/>
            <person name="Bertilsson S."/>
            <person name="Dopson M."/>
        </authorList>
    </citation>
    <scope>NUCLEOTIDE SEQUENCE</scope>
    <source>
        <strain evidence="1">MM415A01780</strain>
        <strain evidence="2">MM415B02281</strain>
    </source>
</reference>
<proteinExistence type="predicted"/>